<organism evidence="2 3">
    <name type="scientific">Platanthera guangdongensis</name>
    <dbReference type="NCBI Taxonomy" id="2320717"/>
    <lineage>
        <taxon>Eukaryota</taxon>
        <taxon>Viridiplantae</taxon>
        <taxon>Streptophyta</taxon>
        <taxon>Embryophyta</taxon>
        <taxon>Tracheophyta</taxon>
        <taxon>Spermatophyta</taxon>
        <taxon>Magnoliopsida</taxon>
        <taxon>Liliopsida</taxon>
        <taxon>Asparagales</taxon>
        <taxon>Orchidaceae</taxon>
        <taxon>Orchidoideae</taxon>
        <taxon>Orchideae</taxon>
        <taxon>Orchidinae</taxon>
        <taxon>Platanthera</taxon>
    </lineage>
</organism>
<feature type="region of interest" description="Disordered" evidence="1">
    <location>
        <begin position="484"/>
        <end position="521"/>
    </location>
</feature>
<accession>A0ABR2LJ89</accession>
<dbReference type="EMBL" id="JBBWWR010000019">
    <property type="protein sequence ID" value="KAK8942244.1"/>
    <property type="molecule type" value="Genomic_DNA"/>
</dbReference>
<gene>
    <name evidence="2" type="ORF">KSP40_PGU019760</name>
</gene>
<sequence length="521" mass="57189">MRAARGKQGDMAPDGGRQTTIVSGFDKGRIPAGRRSSRTHDAIWAKMSAVRRAFDEAGQHPVASSEDGDVDLFSRWQQHPILLILENRIRKGEGDARSKHQLIKRRAAARTKAEKNVAKKSKSVLEKDLAIFGFFIALGRSSQAFLSSNGFTITENPLEGIIRYLIGGSVLFYPQLSSINSYQLYVEVVCEELEWVPFYGGDMSSIELIPENVAKQERISQEAAICHVLDVCSYWMTSFIKYSSCLENPSNIKATRFLSRGNRRNKDAVEHQRQQQTAPFYIEKEMNNFDKGDSSHDSLSINLRSFPVMGGEVSNANKKGQNSGDRLDNKPRGFWSFMIRNLSRTEPAMTELENACNILVSDGLSSPSVAVPSFPAVCRCSPFPDTSNPLAAAPPAPLASSLKPIHQRRPSIAPAWVYLCRSSSRKNYGIVSSSTPQAFDAQSRPLPQPTITAAGRRFSAITAATYHCLTDLAEAITSAAHLSDGATATHRDRRRHNSPSGPVLDGGQATRSSGHPHGARA</sequence>
<proteinExistence type="predicted"/>
<dbReference type="PANTHER" id="PTHR14009:SF9">
    <property type="entry name" value="LETM1-LIKE PROTEIN"/>
    <property type="match status" value="1"/>
</dbReference>
<evidence type="ECO:0000256" key="1">
    <source>
        <dbReference type="SAM" id="MobiDB-lite"/>
    </source>
</evidence>
<dbReference type="PANTHER" id="PTHR14009">
    <property type="entry name" value="LEUCINE ZIPPER-EF-HAND CONTAINING TRANSMEMBRANE PROTEIN"/>
    <property type="match status" value="1"/>
</dbReference>
<keyword evidence="3" id="KW-1185">Reference proteome</keyword>
<evidence type="ECO:0000313" key="3">
    <source>
        <dbReference type="Proteomes" id="UP001412067"/>
    </source>
</evidence>
<reference evidence="2 3" key="1">
    <citation type="journal article" date="2022" name="Nat. Plants">
        <title>Genomes of leafy and leafless Platanthera orchids illuminate the evolution of mycoheterotrophy.</title>
        <authorList>
            <person name="Li M.H."/>
            <person name="Liu K.W."/>
            <person name="Li Z."/>
            <person name="Lu H.C."/>
            <person name="Ye Q.L."/>
            <person name="Zhang D."/>
            <person name="Wang J.Y."/>
            <person name="Li Y.F."/>
            <person name="Zhong Z.M."/>
            <person name="Liu X."/>
            <person name="Yu X."/>
            <person name="Liu D.K."/>
            <person name="Tu X.D."/>
            <person name="Liu B."/>
            <person name="Hao Y."/>
            <person name="Liao X.Y."/>
            <person name="Jiang Y.T."/>
            <person name="Sun W.H."/>
            <person name="Chen J."/>
            <person name="Chen Y.Q."/>
            <person name="Ai Y."/>
            <person name="Zhai J.W."/>
            <person name="Wu S.S."/>
            <person name="Zhou Z."/>
            <person name="Hsiao Y.Y."/>
            <person name="Wu W.L."/>
            <person name="Chen Y.Y."/>
            <person name="Lin Y.F."/>
            <person name="Hsu J.L."/>
            <person name="Li C.Y."/>
            <person name="Wang Z.W."/>
            <person name="Zhao X."/>
            <person name="Zhong W.Y."/>
            <person name="Ma X.K."/>
            <person name="Ma L."/>
            <person name="Huang J."/>
            <person name="Chen G.Z."/>
            <person name="Huang M.Z."/>
            <person name="Huang L."/>
            <person name="Peng D.H."/>
            <person name="Luo Y.B."/>
            <person name="Zou S.Q."/>
            <person name="Chen S.P."/>
            <person name="Lan S."/>
            <person name="Tsai W.C."/>
            <person name="Van de Peer Y."/>
            <person name="Liu Z.J."/>
        </authorList>
    </citation>
    <scope>NUCLEOTIDE SEQUENCE [LARGE SCALE GENOMIC DNA]</scope>
    <source>
        <strain evidence="2">Lor288</strain>
    </source>
</reference>
<feature type="region of interest" description="Disordered" evidence="1">
    <location>
        <begin position="1"/>
        <end position="38"/>
    </location>
</feature>
<evidence type="ECO:0000313" key="2">
    <source>
        <dbReference type="EMBL" id="KAK8942244.1"/>
    </source>
</evidence>
<dbReference type="InterPro" id="IPR044202">
    <property type="entry name" value="LETM1/MDM38-like"/>
</dbReference>
<protein>
    <submittedName>
        <fullName evidence="2">Uncharacterized protein</fullName>
    </submittedName>
</protein>
<dbReference type="Proteomes" id="UP001412067">
    <property type="component" value="Unassembled WGS sequence"/>
</dbReference>
<comment type="caution">
    <text evidence="2">The sequence shown here is derived from an EMBL/GenBank/DDBJ whole genome shotgun (WGS) entry which is preliminary data.</text>
</comment>
<name>A0ABR2LJ89_9ASPA</name>